<name>G5C6R6_HETGA</name>
<evidence type="ECO:0000313" key="4">
    <source>
        <dbReference type="EMBL" id="EHB17227.1"/>
    </source>
</evidence>
<dbReference type="GO" id="GO:0003677">
    <property type="term" value="F:DNA binding"/>
    <property type="evidence" value="ECO:0007669"/>
    <property type="project" value="UniProtKB-KW"/>
</dbReference>
<gene>
    <name evidence="4" type="ORF">GW7_08326</name>
</gene>
<feature type="compositionally biased region" description="Basic residues" evidence="2">
    <location>
        <begin position="70"/>
        <end position="84"/>
    </location>
</feature>
<dbReference type="GO" id="GO:0000786">
    <property type="term" value="C:nucleosome"/>
    <property type="evidence" value="ECO:0007669"/>
    <property type="project" value="UniProtKB-KW"/>
</dbReference>
<accession>G5C6R6</accession>
<comment type="subcellular location">
    <subcellularLocation>
        <location evidence="1">Nucleus</location>
    </subcellularLocation>
</comment>
<dbReference type="eggNOG" id="KOG1756">
    <property type="taxonomic scope" value="Eukaryota"/>
</dbReference>
<dbReference type="EMBL" id="JH173571">
    <property type="protein sequence ID" value="EHB17227.1"/>
    <property type="molecule type" value="Genomic_DNA"/>
</dbReference>
<comment type="subunit">
    <text evidence="1">The nucleosome is a histone octamer containing two molecules each of H2A, H2B, H3 and H4 assembled in one H3-H4 heterotetramer and two H2A-H2B heterodimers. The octamer wraps approximately 147 bp of DNA.</text>
</comment>
<evidence type="ECO:0000256" key="1">
    <source>
        <dbReference type="RuleBase" id="RU003767"/>
    </source>
</evidence>
<proteinExistence type="inferred from homology"/>
<sequence length="185" mass="20941">MDIHRQRPNQSPVDTNDITKPRLSQRQLLTSEKHRETSGWAQALLFGEAQARREIKLGQLKPNTASIMAGKKRRQNSSKPRKQAVSRSTRAELQFPVSRVERYLREGGYAQRLGSSTPVFLAGVLEYLTANILDLAGKEAEGNCKKRITPQHLETVMENNQQLRALFQGDTKSLLDETSQLKKKC</sequence>
<reference evidence="4 5" key="1">
    <citation type="journal article" date="2011" name="Nature">
        <title>Genome sequencing reveals insights into physiology and longevity of the naked mole rat.</title>
        <authorList>
            <person name="Kim E.B."/>
            <person name="Fang X."/>
            <person name="Fushan A.A."/>
            <person name="Huang Z."/>
            <person name="Lobanov A.V."/>
            <person name="Han L."/>
            <person name="Marino S.M."/>
            <person name="Sun X."/>
            <person name="Turanov A.A."/>
            <person name="Yang P."/>
            <person name="Yim S.H."/>
            <person name="Zhao X."/>
            <person name="Kasaikina M.V."/>
            <person name="Stoletzki N."/>
            <person name="Peng C."/>
            <person name="Polak P."/>
            <person name="Xiong Z."/>
            <person name="Kiezun A."/>
            <person name="Zhu Y."/>
            <person name="Chen Y."/>
            <person name="Kryukov G.V."/>
            <person name="Zhang Q."/>
            <person name="Peshkin L."/>
            <person name="Yang L."/>
            <person name="Bronson R.T."/>
            <person name="Buffenstein R."/>
            <person name="Wang B."/>
            <person name="Han C."/>
            <person name="Li Q."/>
            <person name="Chen L."/>
            <person name="Zhao W."/>
            <person name="Sunyaev S.R."/>
            <person name="Park T.J."/>
            <person name="Zhang G."/>
            <person name="Wang J."/>
            <person name="Gladyshev V.N."/>
        </authorList>
    </citation>
    <scope>NUCLEOTIDE SEQUENCE [LARGE SCALE GENOMIC DNA]</scope>
</reference>
<dbReference type="GO" id="GO:0046982">
    <property type="term" value="F:protein heterodimerization activity"/>
    <property type="evidence" value="ECO:0007669"/>
    <property type="project" value="InterPro"/>
</dbReference>
<dbReference type="Bgee" id="ENSHGLG00000021272">
    <property type="expression patterns" value="Expressed in testis"/>
</dbReference>
<dbReference type="OMA" id="KEAEGNC"/>
<protein>
    <recommendedName>
        <fullName evidence="1">Histone H2A</fullName>
    </recommendedName>
</protein>
<dbReference type="GO" id="GO:0005634">
    <property type="term" value="C:nucleus"/>
    <property type="evidence" value="ECO:0007669"/>
    <property type="project" value="UniProtKB-SubCell"/>
</dbReference>
<dbReference type="InParanoid" id="G5C6R6"/>
<dbReference type="AlphaFoldDB" id="G5C6R6"/>
<dbReference type="InterPro" id="IPR002119">
    <property type="entry name" value="Histone_H2A"/>
</dbReference>
<dbReference type="Pfam" id="PF00125">
    <property type="entry name" value="Histone"/>
    <property type="match status" value="1"/>
</dbReference>
<dbReference type="PANTHER" id="PTHR23430">
    <property type="entry name" value="HISTONE H2A"/>
    <property type="match status" value="1"/>
</dbReference>
<comment type="similarity">
    <text evidence="1">Belongs to the histone H2A family.</text>
</comment>
<dbReference type="Gene3D" id="1.10.20.10">
    <property type="entry name" value="Histone, subunit A"/>
    <property type="match status" value="1"/>
</dbReference>
<keyword evidence="1" id="KW-0544">Nucleosome core</keyword>
<evidence type="ECO:0000259" key="3">
    <source>
        <dbReference type="Pfam" id="PF00125"/>
    </source>
</evidence>
<dbReference type="InterPro" id="IPR007125">
    <property type="entry name" value="H2A/H2B/H3"/>
</dbReference>
<evidence type="ECO:0000313" key="5">
    <source>
        <dbReference type="Proteomes" id="UP000006813"/>
    </source>
</evidence>
<keyword evidence="1" id="KW-0238">DNA-binding</keyword>
<keyword evidence="1" id="KW-0539">Nucleus</keyword>
<dbReference type="Proteomes" id="UP000006813">
    <property type="component" value="Unassembled WGS sequence"/>
</dbReference>
<dbReference type="InterPro" id="IPR009072">
    <property type="entry name" value="Histone-fold"/>
</dbReference>
<keyword evidence="1" id="KW-0158">Chromosome</keyword>
<dbReference type="FunCoup" id="G5C6R6">
    <property type="interactions" value="39"/>
</dbReference>
<feature type="region of interest" description="Disordered" evidence="2">
    <location>
        <begin position="62"/>
        <end position="90"/>
    </location>
</feature>
<evidence type="ECO:0000256" key="2">
    <source>
        <dbReference type="SAM" id="MobiDB-lite"/>
    </source>
</evidence>
<dbReference type="SUPFAM" id="SSF47113">
    <property type="entry name" value="Histone-fold"/>
    <property type="match status" value="1"/>
</dbReference>
<organism evidence="4 5">
    <name type="scientific">Heterocephalus glaber</name>
    <name type="common">Naked mole rat</name>
    <dbReference type="NCBI Taxonomy" id="10181"/>
    <lineage>
        <taxon>Eukaryota</taxon>
        <taxon>Metazoa</taxon>
        <taxon>Chordata</taxon>
        <taxon>Craniata</taxon>
        <taxon>Vertebrata</taxon>
        <taxon>Euteleostomi</taxon>
        <taxon>Mammalia</taxon>
        <taxon>Eutheria</taxon>
        <taxon>Euarchontoglires</taxon>
        <taxon>Glires</taxon>
        <taxon>Rodentia</taxon>
        <taxon>Hystricomorpha</taxon>
        <taxon>Bathyergidae</taxon>
        <taxon>Heterocephalus</taxon>
    </lineage>
</organism>
<dbReference type="GO" id="GO:0030527">
    <property type="term" value="F:structural constituent of chromatin"/>
    <property type="evidence" value="ECO:0007669"/>
    <property type="project" value="InterPro"/>
</dbReference>
<dbReference type="SMART" id="SM00414">
    <property type="entry name" value="H2A"/>
    <property type="match status" value="1"/>
</dbReference>
<dbReference type="STRING" id="10181.G5C6R6"/>
<dbReference type="CDD" id="cd00074">
    <property type="entry name" value="HFD_H2A"/>
    <property type="match status" value="1"/>
</dbReference>
<feature type="compositionally biased region" description="Polar residues" evidence="2">
    <location>
        <begin position="8"/>
        <end position="20"/>
    </location>
</feature>
<feature type="domain" description="Core Histone H2A/H2B/H3" evidence="3">
    <location>
        <begin position="76"/>
        <end position="157"/>
    </location>
</feature>
<dbReference type="PRINTS" id="PR00620">
    <property type="entry name" value="HISTONEH2A"/>
</dbReference>
<feature type="region of interest" description="Disordered" evidence="2">
    <location>
        <begin position="1"/>
        <end position="20"/>
    </location>
</feature>